<reference evidence="6" key="1">
    <citation type="journal article" date="2014" name="Insect Biochem. Mol. Biol.">
        <title>An insight into the sialome of the frog biting fly, Corethrella appendiculata.</title>
        <authorList>
            <person name="Ribeiro J.M.C."/>
            <person name="Chagas A.C."/>
            <person name="Pham V.M."/>
            <person name="Lounibos L.P."/>
            <person name="Calvo E."/>
        </authorList>
    </citation>
    <scope>NUCLEOTIDE SEQUENCE</scope>
    <source>
        <tissue evidence="6">Salivary glands</tissue>
    </source>
</reference>
<evidence type="ECO:0000256" key="2">
    <source>
        <dbReference type="ARBA" id="ARBA00022833"/>
    </source>
</evidence>
<evidence type="ECO:0000259" key="5">
    <source>
        <dbReference type="PROSITE" id="PS50089"/>
    </source>
</evidence>
<dbReference type="PANTHER" id="PTHR22938">
    <property type="entry name" value="ZINC FINGER PROTEIN 598"/>
    <property type="match status" value="1"/>
</dbReference>
<sequence>KKLSVSESSESEVCVVCFKNITIYAIGECDHVCCFECFTRMRVLCRDNFFPICRRDLSKVIFTRKVAPFVQLDTKNRSGLYDKKYRICFTERSVQQEFFRLLENQCPRCNIKPFMRFEQLKEHVRKEHELFYCDICTEHLKIFSSERRCYNRTDLALHRRKGDSDNKGHRGHPACKFCEERFLDKEELYRHLRQQHFFCHFCDADGGNQFYNDYPELREHFRNDHYLCEEGECEHEQFTGVFKTEIDLKAHRATVHGKSMNKYANKQTRTLEIDFTYARRNRTGIDASTSRGGGNNPNNNNNNNHRPARYDTQTEFDSFIPEHLRNEHQKPIDAQNEHEFPSLGGNSVAIPAFRPNSVQIKRVKTYGQAGLARTKENFPALGGSGSVPGSSSSQHDNLNRTPASALLKPAQISIATTAKQSNKSSSNNSSSNRPTSNATSNNSNHSDFPALPGSSNKRKDLLSDMNESHNGMVNLNAISAKHRALVDDYVPLSTTMASKFSITNDANQQQQQQQQKESIKKDQSTPKINSKNAFPALASTDTSSMQAQWVLSRTVSKPKDTRKSKIAPAPDLSDMASFPVNDKQRKEQKSTTTTSATSKKDANEKKKTKEKKSTANGNAETNDCDNRNNFSSQKQEKQNKENEHDFPTLSASISGGGASGDSKRGPPGFEEFIMKKPQPPPGFNNIALNSVARNINKLTFTNSTGESYNILQQPKYVPPPNASKRNQLLVQQFQKALETREALSEFRHMSQMFRDGIYLALPYYDHCRAALGSKFDDIFPELLAMLPDIIKQQELYLVHSQYIKENPKSRNTKISLEVCATCKQILISEDLSQHIQSHFMENNFPILGGSGDAGKSSIGGASAWKK</sequence>
<evidence type="ECO:0000256" key="1">
    <source>
        <dbReference type="ARBA" id="ARBA00022771"/>
    </source>
</evidence>
<feature type="compositionally biased region" description="Basic and acidic residues" evidence="4">
    <location>
        <begin position="634"/>
        <end position="646"/>
    </location>
</feature>
<protein>
    <submittedName>
        <fullName evidence="6">Putative e3 ubiquitin ligase</fullName>
    </submittedName>
</protein>
<dbReference type="PANTHER" id="PTHR22938:SF0">
    <property type="entry name" value="E3 UBIQUITIN-PROTEIN LIGASE ZNF598"/>
    <property type="match status" value="1"/>
</dbReference>
<keyword evidence="1 3" id="KW-0479">Metal-binding</keyword>
<dbReference type="PROSITE" id="PS50089">
    <property type="entry name" value="ZF_RING_2"/>
    <property type="match status" value="1"/>
</dbReference>
<dbReference type="InterPro" id="IPR059042">
    <property type="entry name" value="Znf_C2H2_ZNF598"/>
</dbReference>
<feature type="region of interest" description="Disordered" evidence="4">
    <location>
        <begin position="284"/>
        <end position="309"/>
    </location>
</feature>
<dbReference type="GO" id="GO:0043022">
    <property type="term" value="F:ribosome binding"/>
    <property type="evidence" value="ECO:0007669"/>
    <property type="project" value="TreeGrafter"/>
</dbReference>
<feature type="compositionally biased region" description="Low complexity" evidence="4">
    <location>
        <begin position="421"/>
        <end position="446"/>
    </location>
</feature>
<feature type="region of interest" description="Disordered" evidence="4">
    <location>
        <begin position="552"/>
        <end position="680"/>
    </location>
</feature>
<feature type="region of interest" description="Disordered" evidence="4">
    <location>
        <begin position="417"/>
        <end position="462"/>
    </location>
</feature>
<name>U5EN72_9DIPT</name>
<dbReference type="InterPro" id="IPR013083">
    <property type="entry name" value="Znf_RING/FYVE/PHD"/>
</dbReference>
<feature type="compositionally biased region" description="Polar residues" evidence="4">
    <location>
        <begin position="617"/>
        <end position="633"/>
    </location>
</feature>
<feature type="domain" description="RING-type" evidence="5">
    <location>
        <begin position="14"/>
        <end position="54"/>
    </location>
</feature>
<dbReference type="SMART" id="SM00355">
    <property type="entry name" value="ZnF_C2H2"/>
    <property type="match status" value="5"/>
</dbReference>
<dbReference type="GO" id="GO:0072344">
    <property type="term" value="P:rescue of stalled ribosome"/>
    <property type="evidence" value="ECO:0007669"/>
    <property type="project" value="InterPro"/>
</dbReference>
<dbReference type="InterPro" id="IPR056437">
    <property type="entry name" value="Znf-C2H2_ZNF598/HEL2"/>
</dbReference>
<proteinExistence type="evidence at transcript level"/>
<feature type="region of interest" description="Disordered" evidence="4">
    <location>
        <begin position="377"/>
        <end position="400"/>
    </location>
</feature>
<feature type="compositionally biased region" description="Basic and acidic residues" evidence="4">
    <location>
        <begin position="598"/>
        <end position="613"/>
    </location>
</feature>
<dbReference type="GO" id="GO:0061630">
    <property type="term" value="F:ubiquitin protein ligase activity"/>
    <property type="evidence" value="ECO:0007669"/>
    <property type="project" value="InterPro"/>
</dbReference>
<accession>U5EN72</accession>
<feature type="non-terminal residue" evidence="6">
    <location>
        <position position="1"/>
    </location>
</feature>
<keyword evidence="1 3" id="KW-0863">Zinc-finger</keyword>
<feature type="region of interest" description="Disordered" evidence="4">
    <location>
        <begin position="504"/>
        <end position="530"/>
    </location>
</feature>
<dbReference type="GO" id="GO:0016874">
    <property type="term" value="F:ligase activity"/>
    <property type="evidence" value="ECO:0007669"/>
    <property type="project" value="UniProtKB-KW"/>
</dbReference>
<dbReference type="InterPro" id="IPR013087">
    <property type="entry name" value="Znf_C2H2_type"/>
</dbReference>
<dbReference type="InterPro" id="IPR057634">
    <property type="entry name" value="PAH_ZNF598/HEL2"/>
</dbReference>
<dbReference type="Pfam" id="PF23230">
    <property type="entry name" value="zf-C2H2_13"/>
    <property type="match status" value="1"/>
</dbReference>
<dbReference type="GO" id="GO:0016567">
    <property type="term" value="P:protein ubiquitination"/>
    <property type="evidence" value="ECO:0007669"/>
    <property type="project" value="TreeGrafter"/>
</dbReference>
<dbReference type="Pfam" id="PF23208">
    <property type="entry name" value="zf_C2H2_ZNF598"/>
    <property type="match status" value="1"/>
</dbReference>
<keyword evidence="2" id="KW-0862">Zinc</keyword>
<dbReference type="EMBL" id="GANO01000711">
    <property type="protein sequence ID" value="JAB59160.1"/>
    <property type="molecule type" value="mRNA"/>
</dbReference>
<evidence type="ECO:0000313" key="6">
    <source>
        <dbReference type="EMBL" id="JAB59160.1"/>
    </source>
</evidence>
<dbReference type="Pfam" id="PF25447">
    <property type="entry name" value="RING_ZNF598"/>
    <property type="match status" value="1"/>
</dbReference>
<keyword evidence="6" id="KW-0436">Ligase</keyword>
<evidence type="ECO:0000256" key="3">
    <source>
        <dbReference type="PROSITE-ProRule" id="PRU00175"/>
    </source>
</evidence>
<dbReference type="Pfam" id="PF23202">
    <property type="entry name" value="PAH_ZNF598"/>
    <property type="match status" value="1"/>
</dbReference>
<evidence type="ECO:0000256" key="4">
    <source>
        <dbReference type="SAM" id="MobiDB-lite"/>
    </source>
</evidence>
<dbReference type="PROSITE" id="PS00028">
    <property type="entry name" value="ZINC_FINGER_C2H2_1"/>
    <property type="match status" value="1"/>
</dbReference>
<dbReference type="InterPro" id="IPR001841">
    <property type="entry name" value="Znf_RING"/>
</dbReference>
<organism evidence="6">
    <name type="scientific">Corethrella appendiculata</name>
    <dbReference type="NCBI Taxonomy" id="1370023"/>
    <lineage>
        <taxon>Eukaryota</taxon>
        <taxon>Metazoa</taxon>
        <taxon>Ecdysozoa</taxon>
        <taxon>Arthropoda</taxon>
        <taxon>Hexapoda</taxon>
        <taxon>Insecta</taxon>
        <taxon>Pterygota</taxon>
        <taxon>Neoptera</taxon>
        <taxon>Endopterygota</taxon>
        <taxon>Diptera</taxon>
        <taxon>Nematocera</taxon>
        <taxon>Culicoidea</taxon>
        <taxon>Chaoboridae</taxon>
        <taxon>Corethrella</taxon>
    </lineage>
</organism>
<dbReference type="AlphaFoldDB" id="U5EN72"/>
<dbReference type="InterPro" id="IPR044288">
    <property type="entry name" value="ZNF598/HEL2"/>
</dbReference>
<dbReference type="GO" id="GO:0008270">
    <property type="term" value="F:zinc ion binding"/>
    <property type="evidence" value="ECO:0007669"/>
    <property type="project" value="UniProtKB-KW"/>
</dbReference>
<dbReference type="Gene3D" id="3.30.40.10">
    <property type="entry name" value="Zinc/RING finger domain, C3HC4 (zinc finger)"/>
    <property type="match status" value="1"/>
</dbReference>